<keyword evidence="7 8" id="KW-0472">Membrane</keyword>
<dbReference type="InterPro" id="IPR001991">
    <property type="entry name" value="Na-dicarboxylate_symporter"/>
</dbReference>
<proteinExistence type="inferred from homology"/>
<gene>
    <name evidence="10" type="primary">gltT</name>
    <name evidence="10" type="ORF">A0J61_03427</name>
</gene>
<dbReference type="PANTHER" id="PTHR42865:SF7">
    <property type="entry name" value="PROTON_GLUTAMATE-ASPARTATE SYMPORTER"/>
    <property type="match status" value="1"/>
</dbReference>
<dbReference type="Gene3D" id="1.10.3860.10">
    <property type="entry name" value="Sodium:dicarboxylate symporter"/>
    <property type="match status" value="1"/>
</dbReference>
<keyword evidence="4 8" id="KW-0812">Transmembrane</keyword>
<protein>
    <recommendedName>
        <fullName evidence="8">Amino acid transporter</fullName>
    </recommendedName>
</protein>
<feature type="transmembrane region" description="Helical" evidence="8">
    <location>
        <begin position="103"/>
        <end position="122"/>
    </location>
</feature>
<comment type="similarity">
    <text evidence="8">Belongs to the dicarboxylate/amino acid:cation symporter (DAACS) (TC 2.A.23) family.</text>
</comment>
<feature type="transmembrane region" description="Helical" evidence="8">
    <location>
        <begin position="236"/>
        <end position="260"/>
    </location>
</feature>
<feature type="transmembrane region" description="Helical" evidence="8">
    <location>
        <begin position="322"/>
        <end position="341"/>
    </location>
</feature>
<evidence type="ECO:0000256" key="7">
    <source>
        <dbReference type="ARBA" id="ARBA00023136"/>
    </source>
</evidence>
<feature type="region of interest" description="Disordered" evidence="9">
    <location>
        <begin position="1"/>
        <end position="30"/>
    </location>
</feature>
<keyword evidence="5 8" id="KW-0769">Symport</keyword>
<evidence type="ECO:0000313" key="11">
    <source>
        <dbReference type="Proteomes" id="UP000093000"/>
    </source>
</evidence>
<feature type="transmembrane region" description="Helical" evidence="8">
    <location>
        <begin position="134"/>
        <end position="156"/>
    </location>
</feature>
<dbReference type="InterPro" id="IPR036458">
    <property type="entry name" value="Na:dicarbo_symporter_sf"/>
</dbReference>
<dbReference type="OrthoDB" id="5877963at2759"/>
<dbReference type="InParanoid" id="A0A1C7NHR2"/>
<dbReference type="EMBL" id="LUGH01000147">
    <property type="protein sequence ID" value="OBZ88520.1"/>
    <property type="molecule type" value="Genomic_DNA"/>
</dbReference>
<comment type="caution">
    <text evidence="10">The sequence shown here is derived from an EMBL/GenBank/DDBJ whole genome shotgun (WGS) entry which is preliminary data.</text>
</comment>
<dbReference type="FunFam" id="1.10.3860.10:FF:000001">
    <property type="entry name" value="C4-dicarboxylate transport protein"/>
    <property type="match status" value="1"/>
</dbReference>
<keyword evidence="11" id="KW-1185">Reference proteome</keyword>
<dbReference type="GO" id="GO:0006835">
    <property type="term" value="P:dicarboxylic acid transport"/>
    <property type="evidence" value="ECO:0007669"/>
    <property type="project" value="TreeGrafter"/>
</dbReference>
<evidence type="ECO:0000256" key="6">
    <source>
        <dbReference type="ARBA" id="ARBA00022989"/>
    </source>
</evidence>
<accession>A0A1C7NHR2</accession>
<evidence type="ECO:0000256" key="8">
    <source>
        <dbReference type="RuleBase" id="RU361216"/>
    </source>
</evidence>
<dbReference type="GO" id="GO:0005886">
    <property type="term" value="C:plasma membrane"/>
    <property type="evidence" value="ECO:0007669"/>
    <property type="project" value="UniProtKB-SubCell"/>
</dbReference>
<evidence type="ECO:0000256" key="9">
    <source>
        <dbReference type="SAM" id="MobiDB-lite"/>
    </source>
</evidence>
<dbReference type="PANTHER" id="PTHR42865">
    <property type="entry name" value="PROTON/GLUTAMATE-ASPARTATE SYMPORTER"/>
    <property type="match status" value="1"/>
</dbReference>
<reference evidence="10 11" key="1">
    <citation type="submission" date="2016-03" db="EMBL/GenBank/DDBJ databases">
        <title>Choanephora cucurbitarum.</title>
        <authorList>
            <person name="Min B."/>
            <person name="Park H."/>
            <person name="Park J.-H."/>
            <person name="Shin H.-D."/>
            <person name="Choi I.-G."/>
        </authorList>
    </citation>
    <scope>NUCLEOTIDE SEQUENCE [LARGE SCALE GENOMIC DNA]</scope>
    <source>
        <strain evidence="10 11">KUS-F28377</strain>
    </source>
</reference>
<evidence type="ECO:0000256" key="5">
    <source>
        <dbReference type="ARBA" id="ARBA00022847"/>
    </source>
</evidence>
<feature type="transmembrane region" description="Helical" evidence="8">
    <location>
        <begin position="168"/>
        <end position="194"/>
    </location>
</feature>
<evidence type="ECO:0000313" key="10">
    <source>
        <dbReference type="EMBL" id="OBZ88520.1"/>
    </source>
</evidence>
<dbReference type="SUPFAM" id="SSF118215">
    <property type="entry name" value="Proton glutamate symport protein"/>
    <property type="match status" value="1"/>
</dbReference>
<sequence length="546" mass="59269">MDEITSHKDTSANNDHHTPNEKLQAGSFTEDVNAARDDASSIRYRNQSVGRDHIPEHLRIPPVENAGYSPRISNVGKQINDAFLFAIAPLIKLIRFLNRRTNLSFWIIVSMVVGILIGNFAPAFGKEIKPLGDAFIMMIKICIVPLVFSVLVIGIAGHGDDIGKVGKLAIKTLIYFEVVTTLALALGLIMANLVKPGQGVSLPVGSDISSVQELADKEKTSITWSGELFMIIPENFFVAAVNNKVLAIVFCAVLFACAMMKADKKSKKFMLQINESLSQVMFQYVALIMRYAPIGIGSALAATVGSNGISVLANLGKLIGCLYASLVIFLIVVLVPIMFLAKIPIIGFFKAIAQPWLLAFSSASSESALPLAFDRMREFGCPNSLTGFVIPCGYSFNLDGTTLYLSLATIFSAQAAGLNLPLATQMSIMGTLMLSSKGVAAIPRASLVVLSGTLAQYNIPLEAVLMIMGVDAIMDMARTSLNVFGNCLGCCVMARVEGSFRGEEWRQEEEDRRYKKWLDEQEKAGLLDRETSDLSGVVIHNETKAH</sequence>
<evidence type="ECO:0000256" key="2">
    <source>
        <dbReference type="ARBA" id="ARBA00022448"/>
    </source>
</evidence>
<comment type="subcellular location">
    <subcellularLocation>
        <location evidence="1">Cell membrane</location>
        <topology evidence="1">Multi-pass membrane protein</topology>
    </subcellularLocation>
    <subcellularLocation>
        <location evidence="8">Membrane</location>
        <topology evidence="8">Multi-pass membrane protein</topology>
    </subcellularLocation>
</comment>
<organism evidence="10 11">
    <name type="scientific">Choanephora cucurbitarum</name>
    <dbReference type="NCBI Taxonomy" id="101091"/>
    <lineage>
        <taxon>Eukaryota</taxon>
        <taxon>Fungi</taxon>
        <taxon>Fungi incertae sedis</taxon>
        <taxon>Mucoromycota</taxon>
        <taxon>Mucoromycotina</taxon>
        <taxon>Mucoromycetes</taxon>
        <taxon>Mucorales</taxon>
        <taxon>Mucorineae</taxon>
        <taxon>Choanephoraceae</taxon>
        <taxon>Choanephoroideae</taxon>
        <taxon>Choanephora</taxon>
    </lineage>
</organism>
<keyword evidence="2 8" id="KW-0813">Transport</keyword>
<evidence type="ECO:0000256" key="3">
    <source>
        <dbReference type="ARBA" id="ARBA00022475"/>
    </source>
</evidence>
<dbReference type="Proteomes" id="UP000093000">
    <property type="component" value="Unassembled WGS sequence"/>
</dbReference>
<feature type="compositionally biased region" description="Basic and acidic residues" evidence="9">
    <location>
        <begin position="1"/>
        <end position="20"/>
    </location>
</feature>
<dbReference type="PRINTS" id="PR00173">
    <property type="entry name" value="EDTRNSPORT"/>
</dbReference>
<dbReference type="STRING" id="101091.A0A1C7NHR2"/>
<name>A0A1C7NHR2_9FUNG</name>
<dbReference type="AlphaFoldDB" id="A0A1C7NHR2"/>
<dbReference type="Pfam" id="PF00375">
    <property type="entry name" value="SDF"/>
    <property type="match status" value="1"/>
</dbReference>
<dbReference type="GO" id="GO:0015293">
    <property type="term" value="F:symporter activity"/>
    <property type="evidence" value="ECO:0007669"/>
    <property type="project" value="UniProtKB-UniRule"/>
</dbReference>
<evidence type="ECO:0000256" key="4">
    <source>
        <dbReference type="ARBA" id="ARBA00022692"/>
    </source>
</evidence>
<evidence type="ECO:0000256" key="1">
    <source>
        <dbReference type="ARBA" id="ARBA00004651"/>
    </source>
</evidence>
<keyword evidence="3" id="KW-1003">Cell membrane</keyword>
<keyword evidence="6 8" id="KW-1133">Transmembrane helix</keyword>